<feature type="non-terminal residue" evidence="1">
    <location>
        <position position="1"/>
    </location>
</feature>
<feature type="non-terminal residue" evidence="1">
    <location>
        <position position="57"/>
    </location>
</feature>
<protein>
    <submittedName>
        <fullName evidence="1">Uncharacterized protein</fullName>
    </submittedName>
</protein>
<sequence>WRWRNGSSCFSTAPNACPRGCRCAEATHLYWEPLVGVLIETSAGWVLFDTGMSRRNH</sequence>
<evidence type="ECO:0000313" key="1">
    <source>
        <dbReference type="EMBL" id="CAA9338790.1"/>
    </source>
</evidence>
<accession>A0A6J4LPI8</accession>
<gene>
    <name evidence="1" type="ORF">AVDCRST_MAG48-3518</name>
</gene>
<name>A0A6J4LPI8_9ACTN</name>
<reference evidence="1" key="1">
    <citation type="submission" date="2020-02" db="EMBL/GenBank/DDBJ databases">
        <authorList>
            <person name="Meier V. D."/>
        </authorList>
    </citation>
    <scope>NUCLEOTIDE SEQUENCE</scope>
    <source>
        <strain evidence="1">AVDCRST_MAG48</strain>
    </source>
</reference>
<organism evidence="1">
    <name type="scientific">uncultured Friedmanniella sp</name>
    <dbReference type="NCBI Taxonomy" id="335381"/>
    <lineage>
        <taxon>Bacteria</taxon>
        <taxon>Bacillati</taxon>
        <taxon>Actinomycetota</taxon>
        <taxon>Actinomycetes</taxon>
        <taxon>Propionibacteriales</taxon>
        <taxon>Nocardioidaceae</taxon>
        <taxon>Friedmanniella</taxon>
        <taxon>environmental samples</taxon>
    </lineage>
</organism>
<dbReference type="AlphaFoldDB" id="A0A6J4LPI8"/>
<dbReference type="EMBL" id="CADCTS010000492">
    <property type="protein sequence ID" value="CAA9338790.1"/>
    <property type="molecule type" value="Genomic_DNA"/>
</dbReference>
<proteinExistence type="predicted"/>